<feature type="transmembrane region" description="Helical" evidence="1">
    <location>
        <begin position="267"/>
        <end position="288"/>
    </location>
</feature>
<organism evidence="3 4">
    <name type="scientific">Thalassospira alkalitolerans</name>
    <dbReference type="NCBI Taxonomy" id="1293890"/>
    <lineage>
        <taxon>Bacteria</taxon>
        <taxon>Pseudomonadati</taxon>
        <taxon>Pseudomonadota</taxon>
        <taxon>Alphaproteobacteria</taxon>
        <taxon>Rhodospirillales</taxon>
        <taxon>Thalassospiraceae</taxon>
        <taxon>Thalassospira</taxon>
    </lineage>
</organism>
<feature type="transmembrane region" description="Helical" evidence="1">
    <location>
        <begin position="12"/>
        <end position="30"/>
    </location>
</feature>
<dbReference type="Proteomes" id="UP000193396">
    <property type="component" value="Unassembled WGS sequence"/>
</dbReference>
<feature type="transmembrane region" description="Helical" evidence="1">
    <location>
        <begin position="102"/>
        <end position="123"/>
    </location>
</feature>
<feature type="transmembrane region" description="Helical" evidence="1">
    <location>
        <begin position="183"/>
        <end position="201"/>
    </location>
</feature>
<evidence type="ECO:0000256" key="1">
    <source>
        <dbReference type="SAM" id="Phobius"/>
    </source>
</evidence>
<evidence type="ECO:0000313" key="3">
    <source>
        <dbReference type="EMBL" id="OSQ48295.1"/>
    </source>
</evidence>
<feature type="transmembrane region" description="Helical" evidence="1">
    <location>
        <begin position="159"/>
        <end position="176"/>
    </location>
</feature>
<keyword evidence="4" id="KW-1185">Reference proteome</keyword>
<dbReference type="InterPro" id="IPR000620">
    <property type="entry name" value="EamA_dom"/>
</dbReference>
<feature type="transmembrane region" description="Helical" evidence="1">
    <location>
        <begin position="79"/>
        <end position="96"/>
    </location>
</feature>
<evidence type="ECO:0000313" key="4">
    <source>
        <dbReference type="Proteomes" id="UP000193396"/>
    </source>
</evidence>
<dbReference type="SUPFAM" id="SSF103481">
    <property type="entry name" value="Multidrug resistance efflux transporter EmrE"/>
    <property type="match status" value="2"/>
</dbReference>
<keyword evidence="1" id="KW-0472">Membrane</keyword>
<reference evidence="3 4" key="1">
    <citation type="submission" date="2014-03" db="EMBL/GenBank/DDBJ databases">
        <title>The draft genome sequence of Thalassospira alkalitolerans JCM 18968.</title>
        <authorList>
            <person name="Lai Q."/>
            <person name="Shao Z."/>
        </authorList>
    </citation>
    <scope>NUCLEOTIDE SEQUENCE [LARGE SCALE GENOMIC DNA]</scope>
    <source>
        <strain evidence="3 4">JCM 18968</strain>
    </source>
</reference>
<dbReference type="PANTHER" id="PTHR22911">
    <property type="entry name" value="ACYL-MALONYL CONDENSING ENZYME-RELATED"/>
    <property type="match status" value="1"/>
</dbReference>
<protein>
    <submittedName>
        <fullName evidence="3">Membrane protein</fullName>
    </submittedName>
</protein>
<dbReference type="InterPro" id="IPR037185">
    <property type="entry name" value="EmrE-like"/>
</dbReference>
<feature type="domain" description="EamA" evidence="2">
    <location>
        <begin position="156"/>
        <end position="280"/>
    </location>
</feature>
<name>A0A1Y2LCV9_9PROT</name>
<gene>
    <name evidence="3" type="ORF">TALK_08405</name>
</gene>
<dbReference type="GO" id="GO:0016020">
    <property type="term" value="C:membrane"/>
    <property type="evidence" value="ECO:0007669"/>
    <property type="project" value="InterPro"/>
</dbReference>
<feature type="domain" description="EamA" evidence="2">
    <location>
        <begin position="14"/>
        <end position="146"/>
    </location>
</feature>
<feature type="transmembrane region" description="Helical" evidence="1">
    <location>
        <begin position="132"/>
        <end position="153"/>
    </location>
</feature>
<feature type="transmembrane region" description="Helical" evidence="1">
    <location>
        <begin position="213"/>
        <end position="232"/>
    </location>
</feature>
<feature type="transmembrane region" description="Helical" evidence="1">
    <location>
        <begin position="244"/>
        <end position="261"/>
    </location>
</feature>
<dbReference type="OrthoDB" id="9810239at2"/>
<dbReference type="RefSeq" id="WP_085617813.1">
    <property type="nucleotide sequence ID" value="NZ_JBLXAE010000005.1"/>
</dbReference>
<dbReference type="Pfam" id="PF00892">
    <property type="entry name" value="EamA"/>
    <property type="match status" value="2"/>
</dbReference>
<evidence type="ECO:0000259" key="2">
    <source>
        <dbReference type="Pfam" id="PF00892"/>
    </source>
</evidence>
<dbReference type="PANTHER" id="PTHR22911:SF76">
    <property type="entry name" value="EAMA DOMAIN-CONTAINING PROTEIN"/>
    <property type="match status" value="1"/>
</dbReference>
<dbReference type="EMBL" id="JFKB01000005">
    <property type="protein sequence ID" value="OSQ48295.1"/>
    <property type="molecule type" value="Genomic_DNA"/>
</dbReference>
<keyword evidence="1" id="KW-0812">Transmembrane</keyword>
<accession>A0A1Y2LCV9</accession>
<comment type="caution">
    <text evidence="3">The sequence shown here is derived from an EMBL/GenBank/DDBJ whole genome shotgun (WGS) entry which is preliminary data.</text>
</comment>
<feature type="transmembrane region" description="Helical" evidence="1">
    <location>
        <begin position="42"/>
        <end position="59"/>
    </location>
</feature>
<proteinExistence type="predicted"/>
<dbReference type="AlphaFoldDB" id="A0A1Y2LCV9"/>
<keyword evidence="1" id="KW-1133">Transmembrane helix</keyword>
<sequence>MSAIKISKPALHGSWLVLIGVMIISPDALLVRLVEAPNTTTAFWRLALLTATLFAVAVVQGLRRRQSLGRAILPTRDELFAGVFYGGTSVCFILSIRNTDAANTLVIIAATPLLAGLIGVFVFKRAQAMRTWVASIVVFGALATIVGAGFGGANTLGDVLALGTAICMACYFNVVGTRNHIDAIRAMMIGSLMATLIIAPAADPRLVSGFDMLWLVLLGCLILPLSFVFITAGAKKIPAAEAGLIMLNEAIFGSLLVWLVIDEAPSQTTLVCGVIVIVTLATHSYLALRESRRRLRRAAV</sequence>